<evidence type="ECO:0000313" key="3">
    <source>
        <dbReference type="Proteomes" id="UP000032141"/>
    </source>
</evidence>
<feature type="compositionally biased region" description="Polar residues" evidence="1">
    <location>
        <begin position="112"/>
        <end position="129"/>
    </location>
</feature>
<reference evidence="2 3" key="1">
    <citation type="journal article" date="2014" name="Genome Biol.">
        <title>Transcriptome and methylome profiling reveals relics of genome dominance in the mesopolyploid Brassica oleracea.</title>
        <authorList>
            <person name="Parkin I.A."/>
            <person name="Koh C."/>
            <person name="Tang H."/>
            <person name="Robinson S.J."/>
            <person name="Kagale S."/>
            <person name="Clarke W.E."/>
            <person name="Town C.D."/>
            <person name="Nixon J."/>
            <person name="Krishnakumar V."/>
            <person name="Bidwell S.L."/>
            <person name="Denoeud F."/>
            <person name="Belcram H."/>
            <person name="Links M.G."/>
            <person name="Just J."/>
            <person name="Clarke C."/>
            <person name="Bender T."/>
            <person name="Huebert T."/>
            <person name="Mason A.S."/>
            <person name="Pires J.C."/>
            <person name="Barker G."/>
            <person name="Moore J."/>
            <person name="Walley P.G."/>
            <person name="Manoli S."/>
            <person name="Batley J."/>
            <person name="Edwards D."/>
            <person name="Nelson M.N."/>
            <person name="Wang X."/>
            <person name="Paterson A.H."/>
            <person name="King G."/>
            <person name="Bancroft I."/>
            <person name="Chalhoub B."/>
            <person name="Sharpe A.G."/>
        </authorList>
    </citation>
    <scope>NUCLEOTIDE SEQUENCE</scope>
    <source>
        <strain evidence="2 3">cv. TO1000</strain>
    </source>
</reference>
<dbReference type="EnsemblPlants" id="Bo4g188410.1">
    <property type="protein sequence ID" value="Bo4g188410.1"/>
    <property type="gene ID" value="Bo4g188410"/>
</dbReference>
<dbReference type="Gramene" id="Bo4g188410.1">
    <property type="protein sequence ID" value="Bo4g188410.1"/>
    <property type="gene ID" value="Bo4g188410"/>
</dbReference>
<dbReference type="STRING" id="109376.A0A0D3C575"/>
<dbReference type="PANTHER" id="PTHR15111:SF0">
    <property type="entry name" value="UNCONVENTIONAL PREFOLDIN RPB5 INTERACTOR 1"/>
    <property type="match status" value="1"/>
</dbReference>
<feature type="region of interest" description="Disordered" evidence="1">
    <location>
        <begin position="110"/>
        <end position="139"/>
    </location>
</feature>
<protein>
    <submittedName>
        <fullName evidence="2">Uncharacterized protein</fullName>
    </submittedName>
</protein>
<dbReference type="GO" id="GO:0000122">
    <property type="term" value="P:negative regulation of transcription by RNA polymerase II"/>
    <property type="evidence" value="ECO:0007669"/>
    <property type="project" value="TreeGrafter"/>
</dbReference>
<dbReference type="HOGENOM" id="CLU_1850269_0_0_1"/>
<name>A0A0D3C575_BRAOL</name>
<evidence type="ECO:0000256" key="1">
    <source>
        <dbReference type="SAM" id="MobiDB-lite"/>
    </source>
</evidence>
<accession>A0A0D3C575</accession>
<keyword evidence="3" id="KW-1185">Reference proteome</keyword>
<reference evidence="2" key="2">
    <citation type="submission" date="2015-03" db="UniProtKB">
        <authorList>
            <consortium name="EnsemblPlants"/>
        </authorList>
    </citation>
    <scope>IDENTIFICATION</scope>
</reference>
<dbReference type="GO" id="GO:0003682">
    <property type="term" value="F:chromatin binding"/>
    <property type="evidence" value="ECO:0007669"/>
    <property type="project" value="TreeGrafter"/>
</dbReference>
<dbReference type="GO" id="GO:0019212">
    <property type="term" value="F:phosphatase inhibitor activity"/>
    <property type="evidence" value="ECO:0007669"/>
    <property type="project" value="TreeGrafter"/>
</dbReference>
<dbReference type="Proteomes" id="UP000032141">
    <property type="component" value="Chromosome C4"/>
</dbReference>
<dbReference type="PANTHER" id="PTHR15111">
    <property type="entry name" value="RNA POLYMERASE II SUBUNIT 5-MEDIATING PROTEIN NNX3"/>
    <property type="match status" value="1"/>
</dbReference>
<proteinExistence type="predicted"/>
<sequence length="139" mass="15457">CFDIPQNWFDNHYTTTFVLGALKTPNISSELDVVNGLGDKTNGNRIGYEEYVLEKPQYLKKEDQSRGGIPQQNAETLRDFQATSRGKASSSVVGPQKIEAFTGSIVEHTHNLETNTLGKMQPSGSQPSKPVSRFKAQRR</sequence>
<dbReference type="AlphaFoldDB" id="A0A0D3C575"/>
<dbReference type="GO" id="GO:0003714">
    <property type="term" value="F:transcription corepressor activity"/>
    <property type="evidence" value="ECO:0007669"/>
    <property type="project" value="TreeGrafter"/>
</dbReference>
<evidence type="ECO:0000313" key="2">
    <source>
        <dbReference type="EnsemblPlants" id="Bo4g188410.1"/>
    </source>
</evidence>
<dbReference type="InterPro" id="IPR052255">
    <property type="entry name" value="RNA_pol_II_subunit5-mediator"/>
</dbReference>
<organism evidence="2 3">
    <name type="scientific">Brassica oleracea var. oleracea</name>
    <dbReference type="NCBI Taxonomy" id="109376"/>
    <lineage>
        <taxon>Eukaryota</taxon>
        <taxon>Viridiplantae</taxon>
        <taxon>Streptophyta</taxon>
        <taxon>Embryophyta</taxon>
        <taxon>Tracheophyta</taxon>
        <taxon>Spermatophyta</taxon>
        <taxon>Magnoliopsida</taxon>
        <taxon>eudicotyledons</taxon>
        <taxon>Gunneridae</taxon>
        <taxon>Pentapetalae</taxon>
        <taxon>rosids</taxon>
        <taxon>malvids</taxon>
        <taxon>Brassicales</taxon>
        <taxon>Brassicaceae</taxon>
        <taxon>Brassiceae</taxon>
        <taxon>Brassica</taxon>
    </lineage>
</organism>